<evidence type="ECO:0000256" key="2">
    <source>
        <dbReference type="ARBA" id="ARBA00023125"/>
    </source>
</evidence>
<keyword evidence="3" id="KW-0804">Transcription</keyword>
<evidence type="ECO:0000259" key="4">
    <source>
        <dbReference type="PROSITE" id="PS50949"/>
    </source>
</evidence>
<dbReference type="CDD" id="cd07377">
    <property type="entry name" value="WHTH_GntR"/>
    <property type="match status" value="1"/>
</dbReference>
<organism evidence="5 6">
    <name type="scientific">Lacticaseibacillus jixianensis</name>
    <dbReference type="NCBI Taxonomy" id="2486012"/>
    <lineage>
        <taxon>Bacteria</taxon>
        <taxon>Bacillati</taxon>
        <taxon>Bacillota</taxon>
        <taxon>Bacilli</taxon>
        <taxon>Lactobacillales</taxon>
        <taxon>Lactobacillaceae</taxon>
        <taxon>Lacticaseibacillus</taxon>
    </lineage>
</organism>
<evidence type="ECO:0000313" key="6">
    <source>
        <dbReference type="Proteomes" id="UP001597249"/>
    </source>
</evidence>
<keyword evidence="6" id="KW-1185">Reference proteome</keyword>
<comment type="caution">
    <text evidence="5">The sequence shown here is derived from an EMBL/GenBank/DDBJ whole genome shotgun (WGS) entry which is preliminary data.</text>
</comment>
<dbReference type="Gene3D" id="3.40.50.2300">
    <property type="match status" value="2"/>
</dbReference>
<dbReference type="Pfam" id="PF13377">
    <property type="entry name" value="Peripla_BP_3"/>
    <property type="match status" value="1"/>
</dbReference>
<dbReference type="PANTHER" id="PTHR30146:SF150">
    <property type="entry name" value="ARABINOSE METABOLISM TRANSCRIPTIONAL REPRESSOR"/>
    <property type="match status" value="1"/>
</dbReference>
<keyword evidence="2" id="KW-0238">DNA-binding</keyword>
<dbReference type="InterPro" id="IPR028082">
    <property type="entry name" value="Peripla_BP_I"/>
</dbReference>
<dbReference type="SUPFAM" id="SSF53822">
    <property type="entry name" value="Periplasmic binding protein-like I"/>
    <property type="match status" value="1"/>
</dbReference>
<dbReference type="InterPro" id="IPR036390">
    <property type="entry name" value="WH_DNA-bd_sf"/>
</dbReference>
<sequence length="358" mass="39070">MQSQESVTLALKEAILAGRYAVGEKLPTERMLLQQFAITRYGLRQALKALVAEGLVRAVQGSGFYVADPHHKQRKQAAQKIVGVITTHLADYIFPPIISGIDSVVSAAGYGLMLSNTHNEFENERRSLIRMMDTGVAGLIIEPTRSAMANPNLALYRRIALAGIPVVFINAGYTGLTDFPTLTVDDAGGERQLIEALLRQGHRQILGLFQIDDQQGVDRMQGFVQAYQARQPAVATGNVMLYQSGDRLADLKARVLAVATGERRPTAIACYNDQLAIRVITWLGEVGLKVPGDISLVGFDDYEMSRYSRPALTTVVHPKRRMGEAAGQAVLKAIAHDRPASIQYPAAVVLRHSTQPLS</sequence>
<dbReference type="InterPro" id="IPR036388">
    <property type="entry name" value="WH-like_DNA-bd_sf"/>
</dbReference>
<dbReference type="PROSITE" id="PS50949">
    <property type="entry name" value="HTH_GNTR"/>
    <property type="match status" value="1"/>
</dbReference>
<dbReference type="PRINTS" id="PR00035">
    <property type="entry name" value="HTHGNTR"/>
</dbReference>
<protein>
    <submittedName>
        <fullName evidence="5">GntR family transcriptional regulator</fullName>
    </submittedName>
</protein>
<dbReference type="InterPro" id="IPR046335">
    <property type="entry name" value="LacI/GalR-like_sensor"/>
</dbReference>
<accession>A0ABW4B5K5</accession>
<dbReference type="CDD" id="cd01541">
    <property type="entry name" value="PBP1_AraR"/>
    <property type="match status" value="1"/>
</dbReference>
<evidence type="ECO:0000256" key="1">
    <source>
        <dbReference type="ARBA" id="ARBA00023015"/>
    </source>
</evidence>
<dbReference type="Proteomes" id="UP001597249">
    <property type="component" value="Unassembled WGS sequence"/>
</dbReference>
<feature type="domain" description="HTH gntR-type" evidence="4">
    <location>
        <begin position="1"/>
        <end position="69"/>
    </location>
</feature>
<evidence type="ECO:0000313" key="5">
    <source>
        <dbReference type="EMBL" id="MFD1392300.1"/>
    </source>
</evidence>
<evidence type="ECO:0000256" key="3">
    <source>
        <dbReference type="ARBA" id="ARBA00023163"/>
    </source>
</evidence>
<dbReference type="SUPFAM" id="SSF46785">
    <property type="entry name" value="Winged helix' DNA-binding domain"/>
    <property type="match status" value="1"/>
</dbReference>
<name>A0ABW4B5K5_9LACO</name>
<dbReference type="Pfam" id="PF00392">
    <property type="entry name" value="GntR"/>
    <property type="match status" value="1"/>
</dbReference>
<dbReference type="SMART" id="SM00345">
    <property type="entry name" value="HTH_GNTR"/>
    <property type="match status" value="1"/>
</dbReference>
<reference evidence="6" key="1">
    <citation type="journal article" date="2019" name="Int. J. Syst. Evol. Microbiol.">
        <title>The Global Catalogue of Microorganisms (GCM) 10K type strain sequencing project: providing services to taxonomists for standard genome sequencing and annotation.</title>
        <authorList>
            <consortium name="The Broad Institute Genomics Platform"/>
            <consortium name="The Broad Institute Genome Sequencing Center for Infectious Disease"/>
            <person name="Wu L."/>
            <person name="Ma J."/>
        </authorList>
    </citation>
    <scope>NUCLEOTIDE SEQUENCE [LARGE SCALE GENOMIC DNA]</scope>
    <source>
        <strain evidence="6">CCM 8911</strain>
    </source>
</reference>
<dbReference type="InterPro" id="IPR000524">
    <property type="entry name" value="Tscrpt_reg_HTH_GntR"/>
</dbReference>
<dbReference type="Gene3D" id="1.10.10.10">
    <property type="entry name" value="Winged helix-like DNA-binding domain superfamily/Winged helix DNA-binding domain"/>
    <property type="match status" value="1"/>
</dbReference>
<dbReference type="InterPro" id="IPR033532">
    <property type="entry name" value="AraR_ligand_bind_dom"/>
</dbReference>
<dbReference type="PANTHER" id="PTHR30146">
    <property type="entry name" value="LACI-RELATED TRANSCRIPTIONAL REPRESSOR"/>
    <property type="match status" value="1"/>
</dbReference>
<dbReference type="RefSeq" id="WP_125585258.1">
    <property type="nucleotide sequence ID" value="NZ_JBHTMO010000003.1"/>
</dbReference>
<keyword evidence="1" id="KW-0805">Transcription regulation</keyword>
<dbReference type="EMBL" id="JBHTMO010000003">
    <property type="protein sequence ID" value="MFD1392300.1"/>
    <property type="molecule type" value="Genomic_DNA"/>
</dbReference>
<gene>
    <name evidence="5" type="ORF">ACFQ3L_01710</name>
</gene>
<proteinExistence type="predicted"/>